<feature type="transmembrane region" description="Helical" evidence="8">
    <location>
        <begin position="296"/>
        <end position="319"/>
    </location>
</feature>
<organism evidence="11 12">
    <name type="scientific">Macrostomum lignano</name>
    <dbReference type="NCBI Taxonomy" id="282301"/>
    <lineage>
        <taxon>Eukaryota</taxon>
        <taxon>Metazoa</taxon>
        <taxon>Spiralia</taxon>
        <taxon>Lophotrochozoa</taxon>
        <taxon>Platyhelminthes</taxon>
        <taxon>Rhabditophora</taxon>
        <taxon>Macrostomorpha</taxon>
        <taxon>Macrostomida</taxon>
        <taxon>Macrostomidae</taxon>
        <taxon>Macrostomum</taxon>
    </lineage>
</organism>
<feature type="compositionally biased region" description="Polar residues" evidence="7">
    <location>
        <begin position="390"/>
        <end position="437"/>
    </location>
</feature>
<comment type="subcellular location">
    <subcellularLocation>
        <location evidence="1">Membrane</location>
        <topology evidence="1">Multi-pass membrane protein</topology>
    </subcellularLocation>
</comment>
<dbReference type="Proteomes" id="UP000095280">
    <property type="component" value="Unplaced"/>
</dbReference>
<proteinExistence type="predicted"/>
<evidence type="ECO:0000256" key="7">
    <source>
        <dbReference type="SAM" id="MobiDB-lite"/>
    </source>
</evidence>
<evidence type="ECO:0000256" key="9">
    <source>
        <dbReference type="SAM" id="SignalP"/>
    </source>
</evidence>
<feature type="compositionally biased region" description="Basic and acidic residues" evidence="7">
    <location>
        <begin position="983"/>
        <end position="994"/>
    </location>
</feature>
<dbReference type="PANTHER" id="PTHR22883">
    <property type="entry name" value="ZINC FINGER DHHC DOMAIN CONTAINING PROTEIN"/>
    <property type="match status" value="1"/>
</dbReference>
<evidence type="ECO:0000256" key="6">
    <source>
        <dbReference type="ARBA" id="ARBA00023315"/>
    </source>
</evidence>
<feature type="region of interest" description="Disordered" evidence="7">
    <location>
        <begin position="931"/>
        <end position="999"/>
    </location>
</feature>
<feature type="compositionally biased region" description="Basic and acidic residues" evidence="7">
    <location>
        <begin position="944"/>
        <end position="956"/>
    </location>
</feature>
<dbReference type="GO" id="GO:0005783">
    <property type="term" value="C:endoplasmic reticulum"/>
    <property type="evidence" value="ECO:0007669"/>
    <property type="project" value="TreeGrafter"/>
</dbReference>
<evidence type="ECO:0000313" key="12">
    <source>
        <dbReference type="WBParaSite" id="maker-uti_cns_0017384-snap-gene-0.2-mRNA-1"/>
    </source>
</evidence>
<feature type="region of interest" description="Disordered" evidence="7">
    <location>
        <begin position="894"/>
        <end position="914"/>
    </location>
</feature>
<evidence type="ECO:0000256" key="4">
    <source>
        <dbReference type="ARBA" id="ARBA00022989"/>
    </source>
</evidence>
<keyword evidence="3 8" id="KW-0812">Transmembrane</keyword>
<protein>
    <submittedName>
        <fullName evidence="12">DHHC domain-containing protein</fullName>
    </submittedName>
</protein>
<evidence type="ECO:0000256" key="5">
    <source>
        <dbReference type="ARBA" id="ARBA00023136"/>
    </source>
</evidence>
<feature type="compositionally biased region" description="Polar residues" evidence="7">
    <location>
        <begin position="609"/>
        <end position="627"/>
    </location>
</feature>
<dbReference type="InterPro" id="IPR001594">
    <property type="entry name" value="Palmitoyltrfase_DHHC"/>
</dbReference>
<evidence type="ECO:0000259" key="10">
    <source>
        <dbReference type="Pfam" id="PF01529"/>
    </source>
</evidence>
<dbReference type="GO" id="GO:0019706">
    <property type="term" value="F:protein-cysteine S-palmitoyltransferase activity"/>
    <property type="evidence" value="ECO:0007669"/>
    <property type="project" value="TreeGrafter"/>
</dbReference>
<feature type="transmembrane region" description="Helical" evidence="8">
    <location>
        <begin position="247"/>
        <end position="275"/>
    </location>
</feature>
<dbReference type="PANTHER" id="PTHR22883:SF203">
    <property type="entry name" value="PALMITOYLTRANSFERASE"/>
    <property type="match status" value="1"/>
</dbReference>
<dbReference type="InterPro" id="IPR039859">
    <property type="entry name" value="PFA4/ZDH16/20/ERF2-like"/>
</dbReference>
<feature type="region of interest" description="Disordered" evidence="7">
    <location>
        <begin position="532"/>
        <end position="640"/>
    </location>
</feature>
<dbReference type="Pfam" id="PF01529">
    <property type="entry name" value="DHHC"/>
    <property type="match status" value="1"/>
</dbReference>
<dbReference type="PROSITE" id="PS50216">
    <property type="entry name" value="DHHC"/>
    <property type="match status" value="1"/>
</dbReference>
<keyword evidence="11" id="KW-1185">Reference proteome</keyword>
<dbReference type="GO" id="GO:0005794">
    <property type="term" value="C:Golgi apparatus"/>
    <property type="evidence" value="ECO:0007669"/>
    <property type="project" value="TreeGrafter"/>
</dbReference>
<dbReference type="AlphaFoldDB" id="A0A1I8IUG8"/>
<feature type="transmembrane region" description="Helical" evidence="8">
    <location>
        <begin position="325"/>
        <end position="349"/>
    </location>
</feature>
<name>A0A1I8IUG8_9PLAT</name>
<keyword evidence="6" id="KW-0012">Acyltransferase</keyword>
<dbReference type="GO" id="GO:0006612">
    <property type="term" value="P:protein targeting to membrane"/>
    <property type="evidence" value="ECO:0007669"/>
    <property type="project" value="TreeGrafter"/>
</dbReference>
<feature type="compositionally biased region" description="Acidic residues" evidence="7">
    <location>
        <begin position="957"/>
        <end position="972"/>
    </location>
</feature>
<evidence type="ECO:0000256" key="2">
    <source>
        <dbReference type="ARBA" id="ARBA00022679"/>
    </source>
</evidence>
<keyword evidence="5 8" id="KW-0472">Membrane</keyword>
<feature type="region of interest" description="Disordered" evidence="7">
    <location>
        <begin position="376"/>
        <end position="487"/>
    </location>
</feature>
<evidence type="ECO:0000256" key="8">
    <source>
        <dbReference type="SAM" id="Phobius"/>
    </source>
</evidence>
<dbReference type="GO" id="GO:0016020">
    <property type="term" value="C:membrane"/>
    <property type="evidence" value="ECO:0007669"/>
    <property type="project" value="UniProtKB-SubCell"/>
</dbReference>
<evidence type="ECO:0000313" key="11">
    <source>
        <dbReference type="Proteomes" id="UP000095280"/>
    </source>
</evidence>
<feature type="compositionally biased region" description="Basic residues" evidence="7">
    <location>
        <begin position="559"/>
        <end position="569"/>
    </location>
</feature>
<keyword evidence="2" id="KW-0808">Transferase</keyword>
<evidence type="ECO:0000256" key="3">
    <source>
        <dbReference type="ARBA" id="ARBA00022692"/>
    </source>
</evidence>
<feature type="compositionally biased region" description="Basic and acidic residues" evidence="7">
    <location>
        <begin position="900"/>
        <end position="914"/>
    </location>
</feature>
<feature type="domain" description="Palmitoyltransferase DHHC" evidence="10">
    <location>
        <begin position="199"/>
        <end position="366"/>
    </location>
</feature>
<keyword evidence="9" id="KW-0732">Signal</keyword>
<keyword evidence="4 8" id="KW-1133">Transmembrane helix</keyword>
<dbReference type="WBParaSite" id="maker-uti_cns_0017384-snap-gene-0.2-mRNA-1">
    <property type="protein sequence ID" value="maker-uti_cns_0017384-snap-gene-0.2-mRNA-1"/>
    <property type="gene ID" value="maker-uti_cns_0017384-snap-gene-0.2"/>
</dbReference>
<feature type="signal peptide" evidence="9">
    <location>
        <begin position="1"/>
        <end position="17"/>
    </location>
</feature>
<evidence type="ECO:0000256" key="1">
    <source>
        <dbReference type="ARBA" id="ARBA00004141"/>
    </source>
</evidence>
<sequence length="1054" mass="113320">FAAALVLIVKVVPEAGAAELVKRRRPAGSGRRHPHSIAPDRALCAGVRITPVAPSSTVRGATELVLLAPGSLFRRVKPEALGPVRPFARLAAVVPPFRELLEATKSTRISVPQVLLEAVIAVRGGPGLVIGVRDRIGRLWRVFVEVSPKIVSMAVVAHLAAHLLSTVLDPADINLRLKQKQEGIKPVPKLDKAIHKHVIENYFCNLCEIKISNNETKHCSSCNKCIQDFDHHCKWLNNCVGSRNYRLFIATLISATVGLIIILCLAIAAVIAYFLDSKTGRVLKPYEAYWSSSSRWANDTLTILTAGNLHGTGLFHVLFISCSDLAFVLVLLFSCVLALVGIVLLCQLLDFHLYLYKRGMSTYDYIMGTKEECSDHDAGVPDGAAESDCRQSNGGLSADPPSSTSLQRQQPAQTHQESLMPSPPGSNYSSQILNSPTPSTPAGRLPKIEKSALRKKRKNSVAPTPHTVHWEDEQSPGKQQQEQQQQSCLAVIQGGYHEMTTTPDVKYSPAADAKPKAPISLLPLASTPYRPLEDESAASAAKDSVDGGEDAAAADERKPAKRRRRKKQRPLPQLPPLVSAPAGDLATIPDGEELVSQPSGAVNGAFVSHNGNNSGHPSGVNPSSSADQPAVDDSGAAEPTNFADIPLARSTGALDASWLSSNSTASSLQSVSFGPGSSTSNFPAERRAEMRLALGIPLLELGDLSGSSSRLAVTECIAGLSLPYQPALWRRRQTAGSRRNAERGPSYTGWEPCDSTWLLHSLSAVVPQAPKPAVQIVAEFLGGQTVKEEIAGVVEVHQQLGTGLDQLVARVEFPVVVGGGVDHGGQRAEHFEHRDGQAGDDEEARDQQQHDGDLVDAPVEAVVAHEATDPGLHVLELRSRLHLAIVPAARAADPVNDDDVANHDEQDGDQRVEQEVQPGQGLLEMNQQARTQVADGVSPIRVRVPQERVDVQHEEPVDVDDQAPDEEAEDDPAGASHRRVEHRHPGVQHEEPLDGNRGNQIDAQADREFATEPISSRMGLPTHWIHLAARNAACSSNIGTSKLASDIKDAEVEA</sequence>
<feature type="chain" id="PRO_5009321217" evidence="9">
    <location>
        <begin position="18"/>
        <end position="1054"/>
    </location>
</feature>
<accession>A0A1I8IUG8</accession>
<reference evidence="12" key="1">
    <citation type="submission" date="2016-11" db="UniProtKB">
        <authorList>
            <consortium name="WormBaseParasite"/>
        </authorList>
    </citation>
    <scope>IDENTIFICATION</scope>
</reference>